<dbReference type="Proteomes" id="UP000247811">
    <property type="component" value="Unassembled WGS sequence"/>
</dbReference>
<feature type="chain" id="PRO_5016294490" evidence="2">
    <location>
        <begin position="24"/>
        <end position="658"/>
    </location>
</feature>
<feature type="domain" description="Big-1" evidence="3">
    <location>
        <begin position="57"/>
        <end position="151"/>
    </location>
</feature>
<evidence type="ECO:0000313" key="5">
    <source>
        <dbReference type="Proteomes" id="UP000247811"/>
    </source>
</evidence>
<dbReference type="EMBL" id="QJJS01000005">
    <property type="protein sequence ID" value="PXW97126.1"/>
    <property type="molecule type" value="Genomic_DNA"/>
</dbReference>
<gene>
    <name evidence="4" type="ORF">C7444_105226</name>
</gene>
<dbReference type="AlphaFoldDB" id="A0A318H4Z9"/>
<proteinExistence type="inferred from homology"/>
<keyword evidence="2" id="KW-0732">Signal</keyword>
<dbReference type="PROSITE" id="PS51127">
    <property type="entry name" value="BIG1"/>
    <property type="match status" value="1"/>
</dbReference>
<dbReference type="InterPro" id="IPR008964">
    <property type="entry name" value="Invasin/intimin_cell_adhesion"/>
</dbReference>
<protein>
    <submittedName>
        <fullName evidence="4">Ig-like protein group 1</fullName>
    </submittedName>
</protein>
<dbReference type="RefSeq" id="WP_170130667.1">
    <property type="nucleotide sequence ID" value="NZ_QJJS01000005.1"/>
</dbReference>
<name>A0A318H4Z9_9BURK</name>
<evidence type="ECO:0000256" key="2">
    <source>
        <dbReference type="SAM" id="SignalP"/>
    </source>
</evidence>
<dbReference type="Gene3D" id="2.60.40.10">
    <property type="entry name" value="Immunoglobulins"/>
    <property type="match status" value="3"/>
</dbReference>
<comment type="caution">
    <text evidence="4">The sequence shown here is derived from an EMBL/GenBank/DDBJ whole genome shotgun (WGS) entry which is preliminary data.</text>
</comment>
<reference evidence="4 5" key="1">
    <citation type="submission" date="2018-05" db="EMBL/GenBank/DDBJ databases">
        <title>Genomic Encyclopedia of Type Strains, Phase IV (KMG-IV): sequencing the most valuable type-strain genomes for metagenomic binning, comparative biology and taxonomic classification.</title>
        <authorList>
            <person name="Goeker M."/>
        </authorList>
    </citation>
    <scope>NUCLEOTIDE SEQUENCE [LARGE SCALE GENOMIC DNA]</scope>
    <source>
        <strain evidence="4 5">DSM 566</strain>
    </source>
</reference>
<dbReference type="InterPro" id="IPR003344">
    <property type="entry name" value="Big_1_dom"/>
</dbReference>
<dbReference type="SUPFAM" id="SSF49373">
    <property type="entry name" value="Invasin/intimin cell-adhesion fragments"/>
    <property type="match status" value="2"/>
</dbReference>
<feature type="signal peptide" evidence="2">
    <location>
        <begin position="1"/>
        <end position="23"/>
    </location>
</feature>
<evidence type="ECO:0000259" key="3">
    <source>
        <dbReference type="PROSITE" id="PS51127"/>
    </source>
</evidence>
<dbReference type="SMART" id="SM00634">
    <property type="entry name" value="BID_1"/>
    <property type="match status" value="2"/>
</dbReference>
<keyword evidence="5" id="KW-1185">Reference proteome</keyword>
<evidence type="ECO:0000256" key="1">
    <source>
        <dbReference type="ARBA" id="ARBA00010116"/>
    </source>
</evidence>
<comment type="similarity">
    <text evidence="1">Belongs to the intimin/invasin family.</text>
</comment>
<evidence type="ECO:0000313" key="4">
    <source>
        <dbReference type="EMBL" id="PXW97126.1"/>
    </source>
</evidence>
<organism evidence="4 5">
    <name type="scientific">Sphaerotilus hippei</name>
    <dbReference type="NCBI Taxonomy" id="744406"/>
    <lineage>
        <taxon>Bacteria</taxon>
        <taxon>Pseudomonadati</taxon>
        <taxon>Pseudomonadota</taxon>
        <taxon>Betaproteobacteria</taxon>
        <taxon>Burkholderiales</taxon>
        <taxon>Sphaerotilaceae</taxon>
        <taxon>Sphaerotilus</taxon>
    </lineage>
</organism>
<accession>A0A318H4Z9</accession>
<dbReference type="InterPro" id="IPR013783">
    <property type="entry name" value="Ig-like_fold"/>
</dbReference>
<sequence length="658" mass="66042">MIAVNMVARVLCAVAAATLVACGGGGGASGSSVFDGTGSTGTSTTTSETVSSSTAGTVVLSLSSSTVSASTPGTVSALVKKSDGTPMSGVIVRFAVTAGKATVSPDSVLTDTNGVAAASITPVSGTLGADYVTAAAELSSTSTLSTRAAFTVSAVDVALANMTASPAPIDAYGASAIGVDVTGASATSPVTVNFSSTCASSGKAVLSPTTVTVTGTTASITYQDKGCAGTDRISASIVGTSQQRQVDLVVAAPVALALEYVSSSPEKICLAGSGCDESAVVKFRLRDQYANPVAGSTVNFSLDIAGVATLYPLSQQTQTDTSGIAQVSVKSGSIPTPVRVRAEYTTPAGTKLSTVSNVLAINAGLPTQRAVSFSAATYNVDGWSVDGTESAIRVQLNDRFGNPVPDGTSVSFVAEGASVIPARCTTVSGVCSVKFVTSNYRPPNGRVTVVAFAQGEESFVDSSGDNLYTAGESFDDLGEVFVDKDENSSLDTATGEYLAGSAKNGVWDGNSYVRVSRVFTLSNSAAEPRLFAFDSVLGCDAKSTAALTTLSALSLRPSLASCRVSQLICIRDANIAADALGGNPIPAGATLTATTKAKGAAVSVDFTPIPSTVTGATAHRVTAELSDCSKALEASGPLDLEIKMPAGQTYTFDIGMVQ</sequence>